<dbReference type="InterPro" id="IPR016163">
    <property type="entry name" value="Ald_DH_C"/>
</dbReference>
<evidence type="ECO:0000259" key="7">
    <source>
        <dbReference type="Pfam" id="PF00171"/>
    </source>
</evidence>
<evidence type="ECO:0000256" key="4">
    <source>
        <dbReference type="ARBA" id="ARBA00049194"/>
    </source>
</evidence>
<dbReference type="AlphaFoldDB" id="A0A6A6W0P1"/>
<evidence type="ECO:0000256" key="5">
    <source>
        <dbReference type="PROSITE-ProRule" id="PRU10007"/>
    </source>
</evidence>
<accession>A0A6A6W0P1</accession>
<keyword evidence="9" id="KW-1185">Reference proteome</keyword>
<dbReference type="InterPro" id="IPR016162">
    <property type="entry name" value="Ald_DH_N"/>
</dbReference>
<dbReference type="PROSITE" id="PS00687">
    <property type="entry name" value="ALDEHYDE_DEHYDR_GLU"/>
    <property type="match status" value="1"/>
</dbReference>
<dbReference type="RefSeq" id="XP_033598564.1">
    <property type="nucleotide sequence ID" value="XM_033748707.1"/>
</dbReference>
<evidence type="ECO:0000256" key="3">
    <source>
        <dbReference type="ARBA" id="ARBA00024226"/>
    </source>
</evidence>
<name>A0A6A6W0P1_9PEZI</name>
<dbReference type="InterPro" id="IPR015590">
    <property type="entry name" value="Aldehyde_DH_dom"/>
</dbReference>
<dbReference type="InterPro" id="IPR016161">
    <property type="entry name" value="Ald_DH/histidinol_DH"/>
</dbReference>
<organism evidence="8 9">
    <name type="scientific">Pseudovirgaria hyperparasitica</name>
    <dbReference type="NCBI Taxonomy" id="470096"/>
    <lineage>
        <taxon>Eukaryota</taxon>
        <taxon>Fungi</taxon>
        <taxon>Dikarya</taxon>
        <taxon>Ascomycota</taxon>
        <taxon>Pezizomycotina</taxon>
        <taxon>Dothideomycetes</taxon>
        <taxon>Dothideomycetes incertae sedis</taxon>
        <taxon>Acrospermales</taxon>
        <taxon>Acrospermaceae</taxon>
        <taxon>Pseudovirgaria</taxon>
    </lineage>
</organism>
<dbReference type="GO" id="GO:0004029">
    <property type="term" value="F:aldehyde dehydrogenase (NAD+) activity"/>
    <property type="evidence" value="ECO:0007669"/>
    <property type="project" value="UniProtKB-EC"/>
</dbReference>
<dbReference type="Proteomes" id="UP000799437">
    <property type="component" value="Unassembled WGS sequence"/>
</dbReference>
<dbReference type="GeneID" id="54489761"/>
<dbReference type="PANTHER" id="PTHR11699">
    <property type="entry name" value="ALDEHYDE DEHYDROGENASE-RELATED"/>
    <property type="match status" value="1"/>
</dbReference>
<dbReference type="Gene3D" id="3.40.309.10">
    <property type="entry name" value="Aldehyde Dehydrogenase, Chain A, domain 2"/>
    <property type="match status" value="1"/>
</dbReference>
<evidence type="ECO:0000256" key="1">
    <source>
        <dbReference type="ARBA" id="ARBA00009986"/>
    </source>
</evidence>
<dbReference type="FunFam" id="3.40.605.10:FF:000007">
    <property type="entry name" value="NAD/NADP-dependent betaine aldehyde dehydrogenase"/>
    <property type="match status" value="1"/>
</dbReference>
<dbReference type="InterPro" id="IPR029510">
    <property type="entry name" value="Ald_DH_CS_GLU"/>
</dbReference>
<dbReference type="EMBL" id="ML996576">
    <property type="protein sequence ID" value="KAF2756113.1"/>
    <property type="molecule type" value="Genomic_DNA"/>
</dbReference>
<evidence type="ECO:0000256" key="6">
    <source>
        <dbReference type="RuleBase" id="RU003345"/>
    </source>
</evidence>
<protein>
    <recommendedName>
        <fullName evidence="3">aldehyde dehydrogenase (NAD(+))</fullName>
        <ecNumber evidence="3">1.2.1.3</ecNumber>
    </recommendedName>
</protein>
<proteinExistence type="inferred from homology"/>
<dbReference type="Gene3D" id="3.40.605.10">
    <property type="entry name" value="Aldehyde Dehydrogenase, Chain A, domain 1"/>
    <property type="match status" value="1"/>
</dbReference>
<comment type="similarity">
    <text evidence="1 6">Belongs to the aldehyde dehydrogenase family.</text>
</comment>
<comment type="catalytic activity">
    <reaction evidence="4">
        <text>an aldehyde + NAD(+) + H2O = a carboxylate + NADH + 2 H(+)</text>
        <dbReference type="Rhea" id="RHEA:16185"/>
        <dbReference type="ChEBI" id="CHEBI:15377"/>
        <dbReference type="ChEBI" id="CHEBI:15378"/>
        <dbReference type="ChEBI" id="CHEBI:17478"/>
        <dbReference type="ChEBI" id="CHEBI:29067"/>
        <dbReference type="ChEBI" id="CHEBI:57540"/>
        <dbReference type="ChEBI" id="CHEBI:57945"/>
        <dbReference type="EC" id="1.2.1.3"/>
    </reaction>
</comment>
<evidence type="ECO:0000313" key="8">
    <source>
        <dbReference type="EMBL" id="KAF2756113.1"/>
    </source>
</evidence>
<dbReference type="EC" id="1.2.1.3" evidence="3"/>
<evidence type="ECO:0000313" key="9">
    <source>
        <dbReference type="Proteomes" id="UP000799437"/>
    </source>
</evidence>
<dbReference type="OrthoDB" id="310895at2759"/>
<dbReference type="Pfam" id="PF00171">
    <property type="entry name" value="Aldedh"/>
    <property type="match status" value="1"/>
</dbReference>
<dbReference type="SUPFAM" id="SSF53720">
    <property type="entry name" value="ALDH-like"/>
    <property type="match status" value="1"/>
</dbReference>
<feature type="domain" description="Aldehyde dehydrogenase" evidence="7">
    <location>
        <begin position="23"/>
        <end position="491"/>
    </location>
</feature>
<evidence type="ECO:0000256" key="2">
    <source>
        <dbReference type="ARBA" id="ARBA00023002"/>
    </source>
</evidence>
<feature type="active site" evidence="5">
    <location>
        <position position="267"/>
    </location>
</feature>
<gene>
    <name evidence="8" type="ORF">EJ05DRAFT_518719</name>
</gene>
<reference evidence="8" key="1">
    <citation type="journal article" date="2020" name="Stud. Mycol.">
        <title>101 Dothideomycetes genomes: a test case for predicting lifestyles and emergence of pathogens.</title>
        <authorList>
            <person name="Haridas S."/>
            <person name="Albert R."/>
            <person name="Binder M."/>
            <person name="Bloem J."/>
            <person name="Labutti K."/>
            <person name="Salamov A."/>
            <person name="Andreopoulos B."/>
            <person name="Baker S."/>
            <person name="Barry K."/>
            <person name="Bills G."/>
            <person name="Bluhm B."/>
            <person name="Cannon C."/>
            <person name="Castanera R."/>
            <person name="Culley D."/>
            <person name="Daum C."/>
            <person name="Ezra D."/>
            <person name="Gonzalez J."/>
            <person name="Henrissat B."/>
            <person name="Kuo A."/>
            <person name="Liang C."/>
            <person name="Lipzen A."/>
            <person name="Lutzoni F."/>
            <person name="Magnuson J."/>
            <person name="Mondo S."/>
            <person name="Nolan M."/>
            <person name="Ohm R."/>
            <person name="Pangilinan J."/>
            <person name="Park H.-J."/>
            <person name="Ramirez L."/>
            <person name="Alfaro M."/>
            <person name="Sun H."/>
            <person name="Tritt A."/>
            <person name="Yoshinaga Y."/>
            <person name="Zwiers L.-H."/>
            <person name="Turgeon B."/>
            <person name="Goodwin S."/>
            <person name="Spatafora J."/>
            <person name="Crous P."/>
            <person name="Grigoriev I."/>
        </authorList>
    </citation>
    <scope>NUCLEOTIDE SEQUENCE</scope>
    <source>
        <strain evidence="8">CBS 121739</strain>
    </source>
</reference>
<sequence>MVAAGEAKSAVKYETRLFINNEYVEGTGKRLTVRNPNNETIVTEDVQTASEADVEKAFDAAQAAYKGEWSKWTASQRSAVLMKVAELIEKEAGREGTDDDPSLPHLETVAMGAPVQAGKWILGLCAEVFKYYAGWTNKIPGEQYPADDGTYKIVSYEPLGVCAGIGAWNVSYILLANKIAPALAAGNTFIFKASEKSPLGCIRFARIFKEAGIPAGVVNVITGGGDVGALLASHPRIRKISFTGSVPTGKKIQAAAANSNLKRVTLELGGKSPALVFEDADLENAYSVCADAFLFNTTQACIASSRCFVQESIAPAFIEGMKKRFASLGNNMGDPSLETTSYGPLADQAQYDRVMSFIEAGKKEAELAIGGERVGEKGHFIKPTIFLNAKDDASIYRDEIFGPVLGIRTFKTEEEAIELANDTNYGLSSVLLTKSISRALRVSRQIEAGTVAINQSHSISVSAPFGGFKESGVGRESGREGIMGYLQSKTILIGMGV</sequence>
<dbReference type="FunFam" id="3.40.309.10:FF:000012">
    <property type="entry name" value="Betaine aldehyde dehydrogenase"/>
    <property type="match status" value="1"/>
</dbReference>
<keyword evidence="2 6" id="KW-0560">Oxidoreductase</keyword>